<dbReference type="SUPFAM" id="SSF48452">
    <property type="entry name" value="TPR-like"/>
    <property type="match status" value="1"/>
</dbReference>
<gene>
    <name evidence="2" type="ORF">SAMN05421769_0127</name>
</gene>
<proteinExistence type="predicted"/>
<dbReference type="STRING" id="59733.SAMN05421769_0127"/>
<dbReference type="AlphaFoldDB" id="A0A1N6EBN1"/>
<dbReference type="InterPro" id="IPR016032">
    <property type="entry name" value="Sig_transdc_resp-reg_C-effctor"/>
</dbReference>
<evidence type="ECO:0000256" key="1">
    <source>
        <dbReference type="SAM" id="Phobius"/>
    </source>
</evidence>
<dbReference type="RefSeq" id="WP_074228079.1">
    <property type="nucleotide sequence ID" value="NZ_FSRQ01000001.1"/>
</dbReference>
<protein>
    <submittedName>
        <fullName evidence="2">Uncharacterized protein</fullName>
    </submittedName>
</protein>
<evidence type="ECO:0000313" key="3">
    <source>
        <dbReference type="Proteomes" id="UP000184782"/>
    </source>
</evidence>
<dbReference type="GO" id="GO:0003677">
    <property type="term" value="F:DNA binding"/>
    <property type="evidence" value="ECO:0007669"/>
    <property type="project" value="InterPro"/>
</dbReference>
<sequence length="570" mass="67432">MIKYLLYFSFFSFLFISCNSSGGDEYFDALNKKISKSLSNPKADRRIIIKRFYNEELQKYNEDNNKLHQISSKYVDVLIYSEKRNEQIPLVYELIKLNNGKYKYVDIACNYNLATHFELSSPDWSMKYINEAIELNEKVGNQYFLPHLYHFKGRLLYNKEEYKNAFVFFKKALNTFDRKKDLLYIASMHNNFGMCYDKMGKIDLAIKETNIGIQILTQRNKISNKQKVFVYYMKGSLAQYYLELKKYDISEKLFLEKWKFSFKNGNDRMALLAAKDILAIYDITGKRTNEVEIIESLKIIEPKLQKVEDKIILTKLIKDYYLRNDNFKDFKGISMRLAALNDEQDLSSQKELSKTVDAIDSYIIKEINKEKEDQKKKYVFLIFFLALIIVVFIGVIIILRMRKKKKEELLEKEKIIFENSKEILEKDLQLQKEKVKNLHLNLNLKTETQKAFLENLKKLKKTNNIEPEEILKDLQFKINNLIQLDKKDNELINESSLENKLFMDKLSEQFPILTQQELKLCVYFKLNLSGKEIALLEKFTVGSIRVYKAKVKSKIGLTKEEDLSEFLNTI</sequence>
<dbReference type="Gene3D" id="1.25.40.10">
    <property type="entry name" value="Tetratricopeptide repeat domain"/>
    <property type="match status" value="1"/>
</dbReference>
<dbReference type="InterPro" id="IPR011990">
    <property type="entry name" value="TPR-like_helical_dom_sf"/>
</dbReference>
<feature type="transmembrane region" description="Helical" evidence="1">
    <location>
        <begin position="378"/>
        <end position="399"/>
    </location>
</feature>
<evidence type="ECO:0000313" key="2">
    <source>
        <dbReference type="EMBL" id="SIN80430.1"/>
    </source>
</evidence>
<dbReference type="GO" id="GO:0006355">
    <property type="term" value="P:regulation of DNA-templated transcription"/>
    <property type="evidence" value="ECO:0007669"/>
    <property type="project" value="InterPro"/>
</dbReference>
<keyword evidence="1" id="KW-1133">Transmembrane helix</keyword>
<dbReference type="OrthoDB" id="1090267at2"/>
<dbReference type="InterPro" id="IPR019734">
    <property type="entry name" value="TPR_rpt"/>
</dbReference>
<dbReference type="PROSITE" id="PS51257">
    <property type="entry name" value="PROKAR_LIPOPROTEIN"/>
    <property type="match status" value="1"/>
</dbReference>
<dbReference type="EMBL" id="FSRQ01000001">
    <property type="protein sequence ID" value="SIN80430.1"/>
    <property type="molecule type" value="Genomic_DNA"/>
</dbReference>
<organism evidence="2 3">
    <name type="scientific">Chryseobacterium scophthalmum</name>
    <dbReference type="NCBI Taxonomy" id="59733"/>
    <lineage>
        <taxon>Bacteria</taxon>
        <taxon>Pseudomonadati</taxon>
        <taxon>Bacteroidota</taxon>
        <taxon>Flavobacteriia</taxon>
        <taxon>Flavobacteriales</taxon>
        <taxon>Weeksellaceae</taxon>
        <taxon>Chryseobacterium group</taxon>
        <taxon>Chryseobacterium</taxon>
    </lineage>
</organism>
<keyword evidence="1" id="KW-0472">Membrane</keyword>
<reference evidence="3" key="1">
    <citation type="submission" date="2016-12" db="EMBL/GenBank/DDBJ databases">
        <authorList>
            <person name="Varghese N."/>
            <person name="Submissions S."/>
        </authorList>
    </citation>
    <scope>NUCLEOTIDE SEQUENCE [LARGE SCALE GENOMIC DNA]</scope>
    <source>
        <strain evidence="3">DSM 16779</strain>
    </source>
</reference>
<dbReference type="SMART" id="SM00028">
    <property type="entry name" value="TPR"/>
    <property type="match status" value="3"/>
</dbReference>
<dbReference type="SUPFAM" id="SSF46894">
    <property type="entry name" value="C-terminal effector domain of the bipartite response regulators"/>
    <property type="match status" value="1"/>
</dbReference>
<name>A0A1N6EBN1_9FLAO</name>
<dbReference type="Proteomes" id="UP000184782">
    <property type="component" value="Unassembled WGS sequence"/>
</dbReference>
<keyword evidence="1" id="KW-0812">Transmembrane</keyword>
<accession>A0A1N6EBN1</accession>
<keyword evidence="3" id="KW-1185">Reference proteome</keyword>